<dbReference type="PANTHER" id="PTHR10281:SF103">
    <property type="entry name" value="MEMBRANE STEROID-BINDING PROTEIN 1"/>
    <property type="match status" value="1"/>
</dbReference>
<keyword evidence="8" id="KW-0472">Membrane</keyword>
<evidence type="ECO:0000256" key="10">
    <source>
        <dbReference type="SAM" id="MobiDB-lite"/>
    </source>
</evidence>
<evidence type="ECO:0000256" key="1">
    <source>
        <dbReference type="ARBA" id="ARBA00004401"/>
    </source>
</evidence>
<comment type="subcellular location">
    <subcellularLocation>
        <location evidence="1">Cell membrane</location>
        <topology evidence="1">Single-pass type II membrane protein</topology>
    </subcellularLocation>
</comment>
<evidence type="ECO:0000256" key="5">
    <source>
        <dbReference type="ARBA" id="ARBA00022968"/>
    </source>
</evidence>
<protein>
    <recommendedName>
        <fullName evidence="11">Cytochrome b5 heme-binding domain-containing protein</fullName>
    </recommendedName>
</protein>
<dbReference type="Pfam" id="PF00173">
    <property type="entry name" value="Cyt-b5"/>
    <property type="match status" value="1"/>
</dbReference>
<evidence type="ECO:0000256" key="7">
    <source>
        <dbReference type="ARBA" id="ARBA00023121"/>
    </source>
</evidence>
<gene>
    <name evidence="12" type="ORF">SEVIR_9G200500v2</name>
</gene>
<keyword evidence="13" id="KW-1185">Reference proteome</keyword>
<evidence type="ECO:0000256" key="3">
    <source>
        <dbReference type="ARBA" id="ARBA00022665"/>
    </source>
</evidence>
<reference evidence="12" key="1">
    <citation type="submission" date="2019-03" db="EMBL/GenBank/DDBJ databases">
        <title>WGS assembly of Setaria viridis.</title>
        <authorList>
            <person name="Huang P."/>
            <person name="Jenkins J."/>
            <person name="Grimwood J."/>
            <person name="Barry K."/>
            <person name="Healey A."/>
            <person name="Mamidi S."/>
            <person name="Sreedasyam A."/>
            <person name="Shu S."/>
            <person name="Feldman M."/>
            <person name="Wu J."/>
            <person name="Yu Y."/>
            <person name="Chen C."/>
            <person name="Johnson J."/>
            <person name="Rokhsar D."/>
            <person name="Baxter I."/>
            <person name="Schmutz J."/>
            <person name="Brutnell T."/>
            <person name="Kellogg E."/>
        </authorList>
    </citation>
    <scope>NUCLEOTIDE SEQUENCE [LARGE SCALE GENOMIC DNA]</scope>
</reference>
<evidence type="ECO:0000259" key="11">
    <source>
        <dbReference type="SMART" id="SM01117"/>
    </source>
</evidence>
<evidence type="ECO:0000256" key="8">
    <source>
        <dbReference type="ARBA" id="ARBA00023136"/>
    </source>
</evidence>
<feature type="region of interest" description="Disordered" evidence="10">
    <location>
        <begin position="92"/>
        <end position="113"/>
    </location>
</feature>
<dbReference type="GO" id="GO:0005886">
    <property type="term" value="C:plasma membrane"/>
    <property type="evidence" value="ECO:0007669"/>
    <property type="project" value="UniProtKB-SubCell"/>
</dbReference>
<dbReference type="GO" id="GO:0005496">
    <property type="term" value="F:steroid binding"/>
    <property type="evidence" value="ECO:0007669"/>
    <property type="project" value="UniProtKB-KW"/>
</dbReference>
<comment type="similarity">
    <text evidence="9">Belongs to the cytochrome b5 family. MAPR subfamily.</text>
</comment>
<dbReference type="SMART" id="SM01117">
    <property type="entry name" value="Cyt-b5"/>
    <property type="match status" value="1"/>
</dbReference>
<proteinExistence type="inferred from homology"/>
<sequence length="265" mass="28118">MASCSVVTAPALSASSPTSRRRATAAVSLPGVRRSRLPSRGVRCSAGQGGVKVPAKLAELWEAAKGAPPLAVLAGVAAAVAIYKVGSGLLAPRPPQPQRLETKTAPPPPVPEPVQVGEITEEELKQYDGSDPEKPLLMAIKGQIYDVSQSRMFYGPGGAYALFAGKDASRALAKMSFEQQDLNGDISDLTPMEFSSLNDWEYKFTSKYVKVGTVRRAAPAEEGYAGISPEIREEVMPMPVLEAEAEAEAEAEPDLEPEPIDDEAP</sequence>
<keyword evidence="2" id="KW-1003">Cell membrane</keyword>
<feature type="compositionally biased region" description="Low complexity" evidence="10">
    <location>
        <begin position="1"/>
        <end position="29"/>
    </location>
</feature>
<feature type="region of interest" description="Disordered" evidence="10">
    <location>
        <begin position="243"/>
        <end position="265"/>
    </location>
</feature>
<dbReference type="Proteomes" id="UP000298652">
    <property type="component" value="Chromosome 9"/>
</dbReference>
<dbReference type="InterPro" id="IPR001199">
    <property type="entry name" value="Cyt_B5-like_heme/steroid-bd"/>
</dbReference>
<feature type="region of interest" description="Disordered" evidence="10">
    <location>
        <begin position="1"/>
        <end position="32"/>
    </location>
</feature>
<evidence type="ECO:0000256" key="6">
    <source>
        <dbReference type="ARBA" id="ARBA00022989"/>
    </source>
</evidence>
<dbReference type="PANTHER" id="PTHR10281">
    <property type="entry name" value="MEMBRANE-ASSOCIATED PROGESTERONE RECEPTOR COMPONENT-RELATED"/>
    <property type="match status" value="1"/>
</dbReference>
<dbReference type="GO" id="GO:0005783">
    <property type="term" value="C:endoplasmic reticulum"/>
    <property type="evidence" value="ECO:0007669"/>
    <property type="project" value="TreeGrafter"/>
</dbReference>
<feature type="domain" description="Cytochrome b5 heme-binding" evidence="11">
    <location>
        <begin position="119"/>
        <end position="215"/>
    </location>
</feature>
<name>A0A4U6SZY3_SETVI</name>
<keyword evidence="5" id="KW-0735">Signal-anchor</keyword>
<dbReference type="Gene3D" id="3.10.120.10">
    <property type="entry name" value="Cytochrome b5-like heme/steroid binding domain"/>
    <property type="match status" value="1"/>
</dbReference>
<dbReference type="AlphaFoldDB" id="A0A4U6SZY3"/>
<dbReference type="SUPFAM" id="SSF55856">
    <property type="entry name" value="Cytochrome b5-like heme/steroid binding domain"/>
    <property type="match status" value="1"/>
</dbReference>
<dbReference type="FunFam" id="3.10.120.10:FF:000006">
    <property type="entry name" value="Membrane steroid-binding protein 1"/>
    <property type="match status" value="1"/>
</dbReference>
<keyword evidence="3" id="KW-0754">Steroid-binding</keyword>
<dbReference type="OMA" id="REEVMPM"/>
<keyword evidence="7" id="KW-0446">Lipid-binding</keyword>
<evidence type="ECO:0000313" key="13">
    <source>
        <dbReference type="Proteomes" id="UP000298652"/>
    </source>
</evidence>
<dbReference type="EMBL" id="CM016560">
    <property type="protein sequence ID" value="TKV93042.1"/>
    <property type="molecule type" value="Genomic_DNA"/>
</dbReference>
<dbReference type="InterPro" id="IPR036400">
    <property type="entry name" value="Cyt_B5-like_heme/steroid_sf"/>
</dbReference>
<keyword evidence="4" id="KW-0812">Transmembrane</keyword>
<evidence type="ECO:0000256" key="2">
    <source>
        <dbReference type="ARBA" id="ARBA00022475"/>
    </source>
</evidence>
<keyword evidence="6" id="KW-1133">Transmembrane helix</keyword>
<accession>A0A4U6SZY3</accession>
<dbReference type="Gramene" id="TKV93042">
    <property type="protein sequence ID" value="TKV93042"/>
    <property type="gene ID" value="SEVIR_9G200500v2"/>
</dbReference>
<evidence type="ECO:0000313" key="12">
    <source>
        <dbReference type="EMBL" id="TKV93042.1"/>
    </source>
</evidence>
<dbReference type="InterPro" id="IPR050577">
    <property type="entry name" value="MAPR/NEUFC/NENF-like"/>
</dbReference>
<evidence type="ECO:0000256" key="4">
    <source>
        <dbReference type="ARBA" id="ARBA00022692"/>
    </source>
</evidence>
<evidence type="ECO:0000256" key="9">
    <source>
        <dbReference type="ARBA" id="ARBA00038357"/>
    </source>
</evidence>
<organism evidence="12 13">
    <name type="scientific">Setaria viridis</name>
    <name type="common">Green bristlegrass</name>
    <name type="synonym">Setaria italica subsp. viridis</name>
    <dbReference type="NCBI Taxonomy" id="4556"/>
    <lineage>
        <taxon>Eukaryota</taxon>
        <taxon>Viridiplantae</taxon>
        <taxon>Streptophyta</taxon>
        <taxon>Embryophyta</taxon>
        <taxon>Tracheophyta</taxon>
        <taxon>Spermatophyta</taxon>
        <taxon>Magnoliopsida</taxon>
        <taxon>Liliopsida</taxon>
        <taxon>Poales</taxon>
        <taxon>Poaceae</taxon>
        <taxon>PACMAD clade</taxon>
        <taxon>Panicoideae</taxon>
        <taxon>Panicodae</taxon>
        <taxon>Paniceae</taxon>
        <taxon>Cenchrinae</taxon>
        <taxon>Setaria</taxon>
    </lineage>
</organism>